<proteinExistence type="predicted"/>
<reference evidence="1" key="1">
    <citation type="submission" date="2023-07" db="EMBL/GenBank/DDBJ databases">
        <authorList>
            <consortium name="AG Swart"/>
            <person name="Singh M."/>
            <person name="Singh A."/>
            <person name="Seah K."/>
            <person name="Emmerich C."/>
        </authorList>
    </citation>
    <scope>NUCLEOTIDE SEQUENCE</scope>
    <source>
        <strain evidence="1">DP1</strain>
    </source>
</reference>
<evidence type="ECO:0000313" key="2">
    <source>
        <dbReference type="Proteomes" id="UP001295684"/>
    </source>
</evidence>
<evidence type="ECO:0000313" key="1">
    <source>
        <dbReference type="EMBL" id="CAI2378805.1"/>
    </source>
</evidence>
<name>A0AAD1XV54_EUPCR</name>
<keyword evidence="2" id="KW-1185">Reference proteome</keyword>
<comment type="caution">
    <text evidence="1">The sequence shown here is derived from an EMBL/GenBank/DDBJ whole genome shotgun (WGS) entry which is preliminary data.</text>
</comment>
<accession>A0AAD1XV54</accession>
<organism evidence="1 2">
    <name type="scientific">Euplotes crassus</name>
    <dbReference type="NCBI Taxonomy" id="5936"/>
    <lineage>
        <taxon>Eukaryota</taxon>
        <taxon>Sar</taxon>
        <taxon>Alveolata</taxon>
        <taxon>Ciliophora</taxon>
        <taxon>Intramacronucleata</taxon>
        <taxon>Spirotrichea</taxon>
        <taxon>Hypotrichia</taxon>
        <taxon>Euplotida</taxon>
        <taxon>Euplotidae</taxon>
        <taxon>Moneuplotes</taxon>
    </lineage>
</organism>
<dbReference type="Proteomes" id="UP001295684">
    <property type="component" value="Unassembled WGS sequence"/>
</dbReference>
<dbReference type="EMBL" id="CAMPGE010020573">
    <property type="protein sequence ID" value="CAI2378805.1"/>
    <property type="molecule type" value="Genomic_DNA"/>
</dbReference>
<dbReference type="AlphaFoldDB" id="A0AAD1XV54"/>
<sequence length="264" mass="31377">MSSNRALKTHSELTIHKKSEELIQKYYTAIIQKHRRYEINWRICARMRQVMDLDLIKELKFPGICSEDFNKSLEVMLFRHVMKNKRFKEFFRNFNFRVKEFSISSYWPVEASWKYPWIFRGITKIVSQTLKKVKIQYFRIPYKHFVAVILSGPLMESLTLSNGEIREGAISKRINGKSSLKELWMASLMIYANDEDDKKDKSDPNNIIKMMKDICFLPCIESLTFVHIRDCCIAPSKIKTLKEKKEFERIKFTVYKTTKKSIIG</sequence>
<protein>
    <submittedName>
        <fullName evidence="1">Uncharacterized protein</fullName>
    </submittedName>
</protein>
<gene>
    <name evidence="1" type="ORF">ECRASSUSDP1_LOCUS20205</name>
</gene>